<keyword evidence="1" id="KW-1133">Transmembrane helix</keyword>
<keyword evidence="4" id="KW-1185">Reference proteome</keyword>
<dbReference type="AlphaFoldDB" id="A0A7G9QTE5"/>
<dbReference type="Proteomes" id="UP000515977">
    <property type="component" value="Chromosome"/>
</dbReference>
<accession>A0A7G9QTE5</accession>
<keyword evidence="1" id="KW-0812">Transmembrane</keyword>
<dbReference type="KEGG" id="tbv:H9L17_00025"/>
<evidence type="ECO:0000256" key="1">
    <source>
        <dbReference type="SAM" id="Phobius"/>
    </source>
</evidence>
<proteinExistence type="predicted"/>
<feature type="transmembrane region" description="Helical" evidence="1">
    <location>
        <begin position="28"/>
        <end position="46"/>
    </location>
</feature>
<sequence>MMPLKLAVTAFWGIAAVAAFATTVPRPWWFAFAGIVLGCMAGRLRSRAIAAGTGARTANVLGWLCGVGLLVLAMAFAEDMFLGAWAAGFAGHLFADGLCSLPAARRKVRQAPASA</sequence>
<feature type="transmembrane region" description="Helical" evidence="1">
    <location>
        <begin position="58"/>
        <end position="77"/>
    </location>
</feature>
<name>A0A7G9QTE5_9GAMM</name>
<evidence type="ECO:0000256" key="2">
    <source>
        <dbReference type="SAM" id="SignalP"/>
    </source>
</evidence>
<feature type="signal peptide" evidence="2">
    <location>
        <begin position="1"/>
        <end position="21"/>
    </location>
</feature>
<keyword evidence="1" id="KW-0472">Membrane</keyword>
<feature type="chain" id="PRO_5028886043" evidence="2">
    <location>
        <begin position="22"/>
        <end position="115"/>
    </location>
</feature>
<evidence type="ECO:0000313" key="4">
    <source>
        <dbReference type="Proteomes" id="UP000515977"/>
    </source>
</evidence>
<keyword evidence="2" id="KW-0732">Signal</keyword>
<organism evidence="3 4">
    <name type="scientific">Thermomonas brevis</name>
    <dbReference type="NCBI Taxonomy" id="215691"/>
    <lineage>
        <taxon>Bacteria</taxon>
        <taxon>Pseudomonadati</taxon>
        <taxon>Pseudomonadota</taxon>
        <taxon>Gammaproteobacteria</taxon>
        <taxon>Lysobacterales</taxon>
        <taxon>Lysobacteraceae</taxon>
        <taxon>Thermomonas</taxon>
    </lineage>
</organism>
<gene>
    <name evidence="3" type="ORF">H9L17_00025</name>
</gene>
<evidence type="ECO:0000313" key="3">
    <source>
        <dbReference type="EMBL" id="QNN46620.1"/>
    </source>
</evidence>
<dbReference type="RefSeq" id="WP_187570384.1">
    <property type="nucleotide sequence ID" value="NZ_CP060711.1"/>
</dbReference>
<feature type="transmembrane region" description="Helical" evidence="1">
    <location>
        <begin position="83"/>
        <end position="104"/>
    </location>
</feature>
<dbReference type="EMBL" id="CP060711">
    <property type="protein sequence ID" value="QNN46620.1"/>
    <property type="molecule type" value="Genomic_DNA"/>
</dbReference>
<reference evidence="3 4" key="1">
    <citation type="submission" date="2020-08" db="EMBL/GenBank/DDBJ databases">
        <title>Genome sequence of Thermomonas brevis KACC 16975T.</title>
        <authorList>
            <person name="Hyun D.-W."/>
            <person name="Bae J.-W."/>
        </authorList>
    </citation>
    <scope>NUCLEOTIDE SEQUENCE [LARGE SCALE GENOMIC DNA]</scope>
    <source>
        <strain evidence="3 4">KACC 16975</strain>
    </source>
</reference>
<protein>
    <submittedName>
        <fullName evidence="3">Uncharacterized protein</fullName>
    </submittedName>
</protein>